<dbReference type="RefSeq" id="XP_013272421.1">
    <property type="nucleotide sequence ID" value="XM_013416967.1"/>
</dbReference>
<feature type="domain" description="Cupin type-2" evidence="2">
    <location>
        <begin position="50"/>
        <end position="124"/>
    </location>
</feature>
<dbReference type="Gene3D" id="2.60.120.10">
    <property type="entry name" value="Jelly Rolls"/>
    <property type="match status" value="1"/>
</dbReference>
<dbReference type="SUPFAM" id="SSF51182">
    <property type="entry name" value="RmlC-like cupins"/>
    <property type="match status" value="1"/>
</dbReference>
<dbReference type="HOGENOM" id="CLU_090057_2_1_1"/>
<evidence type="ECO:0000313" key="4">
    <source>
        <dbReference type="Proteomes" id="UP000053617"/>
    </source>
</evidence>
<dbReference type="AlphaFoldDB" id="A0A0D2J880"/>
<organism evidence="3 4">
    <name type="scientific">Rhinocladiella mackenziei CBS 650.93</name>
    <dbReference type="NCBI Taxonomy" id="1442369"/>
    <lineage>
        <taxon>Eukaryota</taxon>
        <taxon>Fungi</taxon>
        <taxon>Dikarya</taxon>
        <taxon>Ascomycota</taxon>
        <taxon>Pezizomycotina</taxon>
        <taxon>Eurotiomycetes</taxon>
        <taxon>Chaetothyriomycetidae</taxon>
        <taxon>Chaetothyriales</taxon>
        <taxon>Herpotrichiellaceae</taxon>
        <taxon>Rhinocladiella</taxon>
    </lineage>
</organism>
<dbReference type="Proteomes" id="UP000053617">
    <property type="component" value="Unassembled WGS sequence"/>
</dbReference>
<dbReference type="OrthoDB" id="3511549at2759"/>
<evidence type="ECO:0000313" key="3">
    <source>
        <dbReference type="EMBL" id="KIX05285.1"/>
    </source>
</evidence>
<dbReference type="GeneID" id="25294228"/>
<evidence type="ECO:0000259" key="2">
    <source>
        <dbReference type="Pfam" id="PF07883"/>
    </source>
</evidence>
<dbReference type="InterPro" id="IPR014710">
    <property type="entry name" value="RmlC-like_jellyroll"/>
</dbReference>
<name>A0A0D2J880_9EURO</name>
<sequence>MEANENGKQSLRPVHVTRATDVKTGHGQTKGMIRQSAIVSLSPSICGTLMRALPHSASAVHHHGAQDTIVYAVSGYGSVVSSSGNGTVGDVRQDLNPGDWALIPAYREHQEVNDGDEEVVWVIVRAPGGVPVVVNLTGWDGSDVEG</sequence>
<dbReference type="CDD" id="cd02208">
    <property type="entry name" value="cupin_RmlC-like"/>
    <property type="match status" value="1"/>
</dbReference>
<protein>
    <recommendedName>
        <fullName evidence="2">Cupin type-2 domain-containing protein</fullName>
    </recommendedName>
</protein>
<dbReference type="Pfam" id="PF07883">
    <property type="entry name" value="Cupin_2"/>
    <property type="match status" value="1"/>
</dbReference>
<feature type="region of interest" description="Disordered" evidence="1">
    <location>
        <begin position="1"/>
        <end position="29"/>
    </location>
</feature>
<proteinExistence type="predicted"/>
<dbReference type="VEuPathDB" id="FungiDB:Z518_06157"/>
<dbReference type="InterPro" id="IPR013096">
    <property type="entry name" value="Cupin_2"/>
</dbReference>
<gene>
    <name evidence="3" type="ORF">Z518_06157</name>
</gene>
<dbReference type="InterPro" id="IPR011051">
    <property type="entry name" value="RmlC_Cupin_sf"/>
</dbReference>
<accession>A0A0D2J880</accession>
<evidence type="ECO:0000256" key="1">
    <source>
        <dbReference type="SAM" id="MobiDB-lite"/>
    </source>
</evidence>
<keyword evidence="4" id="KW-1185">Reference proteome</keyword>
<reference evidence="3 4" key="1">
    <citation type="submission" date="2015-01" db="EMBL/GenBank/DDBJ databases">
        <title>The Genome Sequence of Rhinocladiella mackenzie CBS 650.93.</title>
        <authorList>
            <consortium name="The Broad Institute Genomics Platform"/>
            <person name="Cuomo C."/>
            <person name="de Hoog S."/>
            <person name="Gorbushina A."/>
            <person name="Stielow B."/>
            <person name="Teixiera M."/>
            <person name="Abouelleil A."/>
            <person name="Chapman S.B."/>
            <person name="Priest M."/>
            <person name="Young S.K."/>
            <person name="Wortman J."/>
            <person name="Nusbaum C."/>
            <person name="Birren B."/>
        </authorList>
    </citation>
    <scope>NUCLEOTIDE SEQUENCE [LARGE SCALE GENOMIC DNA]</scope>
    <source>
        <strain evidence="3 4">CBS 650.93</strain>
    </source>
</reference>
<dbReference type="EMBL" id="KN847478">
    <property type="protein sequence ID" value="KIX05285.1"/>
    <property type="molecule type" value="Genomic_DNA"/>
</dbReference>